<dbReference type="Pfam" id="PF00679">
    <property type="entry name" value="EFG_C"/>
    <property type="match status" value="1"/>
</dbReference>
<dbReference type="PRINTS" id="PR00315">
    <property type="entry name" value="ELONGATNFCT"/>
</dbReference>
<dbReference type="Pfam" id="PF03144">
    <property type="entry name" value="GTP_EFTU_D2"/>
    <property type="match status" value="1"/>
</dbReference>
<dbReference type="EMBL" id="DS549403">
    <property type="protein sequence ID" value="EDR25779.1"/>
    <property type="molecule type" value="Genomic_DNA"/>
</dbReference>
<dbReference type="GO" id="GO:0005829">
    <property type="term" value="C:cytosol"/>
    <property type="evidence" value="ECO:0007669"/>
    <property type="project" value="TreeGrafter"/>
</dbReference>
<dbReference type="CDD" id="cd16268">
    <property type="entry name" value="EF2_II"/>
    <property type="match status" value="1"/>
</dbReference>
<comment type="subcellular location">
    <subcellularLocation>
        <location evidence="1">Cytoplasm</location>
    </subcellularLocation>
</comment>
<keyword evidence="11" id="KW-1185">Reference proteome</keyword>
<evidence type="ECO:0000256" key="6">
    <source>
        <dbReference type="ARBA" id="ARBA00022801"/>
    </source>
</evidence>
<dbReference type="GO" id="GO:1990904">
    <property type="term" value="C:ribonucleoprotein complex"/>
    <property type="evidence" value="ECO:0007669"/>
    <property type="project" value="TreeGrafter"/>
</dbReference>
<reference evidence="11" key="1">
    <citation type="submission" date="2007-12" db="EMBL/GenBank/DDBJ databases">
        <title>Annotation of Entamoeba dispar SAW760.</title>
        <authorList>
            <person name="Lorenzi H."/>
            <person name="Inman J."/>
            <person name="Schobel S."/>
            <person name="Amedeo P."/>
            <person name="Caler E."/>
        </authorList>
    </citation>
    <scope>NUCLEOTIDE SEQUENCE [LARGE SCALE GENOMIC DNA]</scope>
    <source>
        <strain evidence="11">ATCC PRA-260 / SAW760</strain>
    </source>
</reference>
<dbReference type="CDD" id="cd01681">
    <property type="entry name" value="aeEF2_snRNP_like_IV"/>
    <property type="match status" value="1"/>
</dbReference>
<keyword evidence="7" id="KW-0648">Protein biosynthesis</keyword>
<dbReference type="GO" id="GO:0005525">
    <property type="term" value="F:GTP binding"/>
    <property type="evidence" value="ECO:0007669"/>
    <property type="project" value="UniProtKB-KW"/>
</dbReference>
<dbReference type="SUPFAM" id="SSF50447">
    <property type="entry name" value="Translation proteins"/>
    <property type="match status" value="1"/>
</dbReference>
<evidence type="ECO:0000256" key="5">
    <source>
        <dbReference type="ARBA" id="ARBA00022768"/>
    </source>
</evidence>
<dbReference type="Proteomes" id="UP000008076">
    <property type="component" value="Unassembled WGS sequence"/>
</dbReference>
<dbReference type="SUPFAM" id="SSF54980">
    <property type="entry name" value="EF-G C-terminal domain-like"/>
    <property type="match status" value="2"/>
</dbReference>
<dbReference type="PROSITE" id="PS00301">
    <property type="entry name" value="G_TR_1"/>
    <property type="match status" value="1"/>
</dbReference>
<dbReference type="CDD" id="cd04096">
    <property type="entry name" value="eEF2_snRNP_like_C"/>
    <property type="match status" value="1"/>
</dbReference>
<dbReference type="Gene3D" id="3.40.50.300">
    <property type="entry name" value="P-loop containing nucleotide triphosphate hydrolases"/>
    <property type="match status" value="1"/>
</dbReference>
<keyword evidence="8" id="KW-0342">GTP-binding</keyword>
<dbReference type="InterPro" id="IPR000795">
    <property type="entry name" value="T_Tr_GTP-bd_dom"/>
</dbReference>
<keyword evidence="3" id="KW-0963">Cytoplasm</keyword>
<dbReference type="FunFam" id="3.30.70.240:FF:000003">
    <property type="entry name" value="Translation elongation factor 2"/>
    <property type="match status" value="1"/>
</dbReference>
<name>B0EI57_ENTDS</name>
<dbReference type="KEGG" id="edi:EDI_276630"/>
<dbReference type="InterPro" id="IPR014721">
    <property type="entry name" value="Ribsml_uS5_D2-typ_fold_subgr"/>
</dbReference>
<keyword evidence="5 10" id="KW-0251">Elongation factor</keyword>
<evidence type="ECO:0000313" key="11">
    <source>
        <dbReference type="Proteomes" id="UP000008076"/>
    </source>
</evidence>
<dbReference type="GO" id="GO:0016491">
    <property type="term" value="F:oxidoreductase activity"/>
    <property type="evidence" value="ECO:0007669"/>
    <property type="project" value="UniProtKB-KW"/>
</dbReference>
<dbReference type="OrthoDB" id="364892at2759"/>
<evidence type="ECO:0000256" key="1">
    <source>
        <dbReference type="ARBA" id="ARBA00004496"/>
    </source>
</evidence>
<dbReference type="RefSeq" id="XP_001737908.1">
    <property type="nucleotide sequence ID" value="XM_001737856.1"/>
</dbReference>
<dbReference type="PANTHER" id="PTHR42908:SF10">
    <property type="entry name" value="EUKARYOTIC TRANSLATION ELONGATION FACTOR 2"/>
    <property type="match status" value="1"/>
</dbReference>
<dbReference type="FunFam" id="2.40.30.10:FF:000010">
    <property type="entry name" value="Translation elongation factor 2"/>
    <property type="match status" value="1"/>
</dbReference>
<dbReference type="Pfam" id="PF03764">
    <property type="entry name" value="EFG_IV"/>
    <property type="match status" value="1"/>
</dbReference>
<accession>B0EI57</accession>
<dbReference type="Gene3D" id="3.30.70.240">
    <property type="match status" value="1"/>
</dbReference>
<dbReference type="GO" id="GO:0003924">
    <property type="term" value="F:GTPase activity"/>
    <property type="evidence" value="ECO:0007669"/>
    <property type="project" value="InterPro"/>
</dbReference>
<dbReference type="OMA" id="DSMESAW"/>
<dbReference type="Gene3D" id="3.90.1430.10">
    <property type="entry name" value="Yeast translation eEF2 (G' domain)"/>
    <property type="match status" value="1"/>
</dbReference>
<dbReference type="NCBIfam" id="TIGR00231">
    <property type="entry name" value="small_GTP"/>
    <property type="match status" value="1"/>
</dbReference>
<dbReference type="GeneID" id="5882969"/>
<protein>
    <submittedName>
        <fullName evidence="10">Elongation factor, putative</fullName>
        <ecNumber evidence="10">1.5.1.29</ecNumber>
    </submittedName>
</protein>
<evidence type="ECO:0000259" key="9">
    <source>
        <dbReference type="PROSITE" id="PS51722"/>
    </source>
</evidence>
<dbReference type="InterPro" id="IPR029039">
    <property type="entry name" value="Flavoprotein-like_sf"/>
</dbReference>
<dbReference type="EC" id="1.5.1.29" evidence="10"/>
<sequence length="970" mass="108142">MSRPIKVFMINGSPREKGNTFTMLNWVKEGLEKEGIEVEIYQLGKKEIKPCVACCACQKTGKCWQKDPTMDELLEKIIAADGVIIGSPTYYADVPGIIKTFIDRTQPIYYNKETLRRKVAAAVVMARRGGAIHVYDTINHWFGINQMITIGSSYWNDGYNPNVTDQHEVEKDEEAKTTMKNLAENMAVMSSTGVKTMKDFMLNKSNIRNMCVIAHVDHGKSTLTDSLVTLAGIISNEKAGVARYTDTRPDEQERCITIKSTSISMYYEIEDKEDIPADANGNGFLINLIDSPGHVDFSSEVTAALRVTDGALVVVDCVEGVCVQTETVLRQALTEEVILELKEEPEEAYQSFCRSIENVNVLISTYKDELLGDVQVSPGEGTVAFGSGLHGWAFTLEKFAKMWSAKFGIDRKRMLEKLWGDNYWDAKAKKWKKNGKGDHGEILQRGFVQFCFDPITKLFNAIMEGRKADYEKMLTNLQIKLSADDKEKEGKELLKTVMKLWLPAGVTLLEMIVLHLPSPVVAQKYRTSNLYTGPMDDEAAKAMANCDEKGPLMMYVSKMIPTNDKGRFYAFGRVFSGTIRTGGKARICGPNYVPGKKDDCVIKNIQRTMLMMGRYTDPIDECPCGNVIGLVGVDQYLLKSGTITDSDTAHIIKDMKFSVSPVVRVAVETKNPSDLPKLVEGMKRLSRSDPLLETITEPSRIQCLSKSANNQNRLFMRAFPFAEGLAEDIEAGEIKPDTDFKERAKFLSEKYGWDVDEARKIWCFGPDNCGPNLFVDVTKGIQYLNEVKDSIVNGFNNAMHDGVVCNEQIRGVRINLEDVKLHADAIHRGGAQMIPCARRCCFACVLTGAPSLLEPMYLAEIQCPESAIGGIYTVMSRRRGKIISEEQRPGTPLFNVRAYLPVCESFGFTADLRSHTSGQAFPQCVFDHWQLLNGDVTDATSKVGSIVAAIRKRKGLPEGVPGLDKFYDKL</sequence>
<dbReference type="SUPFAM" id="SSF52218">
    <property type="entry name" value="Flavoproteins"/>
    <property type="match status" value="1"/>
</dbReference>
<dbReference type="Pfam" id="PF00009">
    <property type="entry name" value="GTP_EFTU"/>
    <property type="match status" value="1"/>
</dbReference>
<dbReference type="InterPro" id="IPR009000">
    <property type="entry name" value="Transl_B-barrel_sf"/>
</dbReference>
<dbReference type="InterPro" id="IPR004161">
    <property type="entry name" value="EFTu-like_2"/>
</dbReference>
<dbReference type="Gene3D" id="2.40.30.10">
    <property type="entry name" value="Translation factors"/>
    <property type="match status" value="1"/>
</dbReference>
<evidence type="ECO:0000256" key="7">
    <source>
        <dbReference type="ARBA" id="ARBA00022917"/>
    </source>
</evidence>
<dbReference type="InterPro" id="IPR027417">
    <property type="entry name" value="P-loop_NTPase"/>
</dbReference>
<comment type="similarity">
    <text evidence="2">Belongs to the small GTPase superfamily. Rho family.</text>
</comment>
<dbReference type="InterPro" id="IPR020568">
    <property type="entry name" value="Ribosomal_Su5_D2-typ_SF"/>
</dbReference>
<dbReference type="SUPFAM" id="SSF52540">
    <property type="entry name" value="P-loop containing nucleoside triphosphate hydrolases"/>
    <property type="match status" value="1"/>
</dbReference>
<dbReference type="InterPro" id="IPR005025">
    <property type="entry name" value="FMN_Rdtase-like_dom"/>
</dbReference>
<organism evidence="11">
    <name type="scientific">Entamoeba dispar (strain ATCC PRA-260 / SAW760)</name>
    <dbReference type="NCBI Taxonomy" id="370354"/>
    <lineage>
        <taxon>Eukaryota</taxon>
        <taxon>Amoebozoa</taxon>
        <taxon>Evosea</taxon>
        <taxon>Archamoebae</taxon>
        <taxon>Mastigamoebida</taxon>
        <taxon>Entamoebidae</taxon>
        <taxon>Entamoeba</taxon>
    </lineage>
</organism>
<dbReference type="Pfam" id="PF03358">
    <property type="entry name" value="FMN_red"/>
    <property type="match status" value="1"/>
</dbReference>
<dbReference type="AlphaFoldDB" id="B0EI57"/>
<dbReference type="FunFam" id="3.30.230.10:FF:000006">
    <property type="entry name" value="Translation elongation factor 2"/>
    <property type="match status" value="1"/>
</dbReference>
<dbReference type="SMART" id="SM00889">
    <property type="entry name" value="EFG_IV"/>
    <property type="match status" value="1"/>
</dbReference>
<evidence type="ECO:0000256" key="2">
    <source>
        <dbReference type="ARBA" id="ARBA00010142"/>
    </source>
</evidence>
<dbReference type="InterPro" id="IPR031157">
    <property type="entry name" value="G_TR_CS"/>
</dbReference>
<dbReference type="SMART" id="SM00838">
    <property type="entry name" value="EFG_C"/>
    <property type="match status" value="1"/>
</dbReference>
<dbReference type="FunFam" id="3.40.50.300:FF:000058">
    <property type="entry name" value="Translation elongation factor 2"/>
    <property type="match status" value="1"/>
</dbReference>
<evidence type="ECO:0000256" key="8">
    <source>
        <dbReference type="ARBA" id="ARBA00023134"/>
    </source>
</evidence>
<keyword evidence="4" id="KW-0547">Nucleotide-binding</keyword>
<dbReference type="InterPro" id="IPR005517">
    <property type="entry name" value="Transl_elong_EFG/EF2_IV"/>
</dbReference>
<dbReference type="Gene3D" id="3.40.50.360">
    <property type="match status" value="1"/>
</dbReference>
<dbReference type="eggNOG" id="KOG0469">
    <property type="taxonomic scope" value="Eukaryota"/>
</dbReference>
<dbReference type="CDD" id="cd01885">
    <property type="entry name" value="EF2"/>
    <property type="match status" value="1"/>
</dbReference>
<dbReference type="FunFam" id="3.90.1430.10:FF:000003">
    <property type="entry name" value="Elongation factor 2"/>
    <property type="match status" value="1"/>
</dbReference>
<gene>
    <name evidence="10" type="ORF">EDI_276630</name>
</gene>
<dbReference type="PANTHER" id="PTHR42908">
    <property type="entry name" value="TRANSLATION ELONGATION FACTOR-RELATED"/>
    <property type="match status" value="1"/>
</dbReference>
<dbReference type="InterPro" id="IPR035647">
    <property type="entry name" value="EFG_III/V"/>
</dbReference>
<evidence type="ECO:0000256" key="3">
    <source>
        <dbReference type="ARBA" id="ARBA00022490"/>
    </source>
</evidence>
<keyword evidence="6" id="KW-0378">Hydrolase</keyword>
<feature type="domain" description="Tr-type G" evidence="9">
    <location>
        <begin position="205"/>
        <end position="427"/>
    </location>
</feature>
<dbReference type="Gene3D" id="3.30.230.10">
    <property type="match status" value="1"/>
</dbReference>
<dbReference type="InterPro" id="IPR000640">
    <property type="entry name" value="EFG_V-like"/>
</dbReference>
<dbReference type="InterPro" id="IPR005225">
    <property type="entry name" value="Small_GTP-bd"/>
</dbReference>
<dbReference type="SUPFAM" id="SSF54211">
    <property type="entry name" value="Ribosomal protein S5 domain 2-like"/>
    <property type="match status" value="1"/>
</dbReference>
<dbReference type="Gene3D" id="3.30.70.870">
    <property type="entry name" value="Elongation Factor G (Translational Gtpase), domain 3"/>
    <property type="match status" value="1"/>
</dbReference>
<proteinExistence type="inferred from homology"/>
<dbReference type="GO" id="GO:0043022">
    <property type="term" value="F:ribosome binding"/>
    <property type="evidence" value="ECO:0007669"/>
    <property type="project" value="TreeGrafter"/>
</dbReference>
<dbReference type="PROSITE" id="PS51722">
    <property type="entry name" value="G_TR_2"/>
    <property type="match status" value="1"/>
</dbReference>
<dbReference type="GO" id="GO:0003746">
    <property type="term" value="F:translation elongation factor activity"/>
    <property type="evidence" value="ECO:0007669"/>
    <property type="project" value="UniProtKB-KW"/>
</dbReference>
<evidence type="ECO:0000313" key="10">
    <source>
        <dbReference type="EMBL" id="EDR25779.1"/>
    </source>
</evidence>
<evidence type="ECO:0000256" key="4">
    <source>
        <dbReference type="ARBA" id="ARBA00022741"/>
    </source>
</evidence>
<keyword evidence="10" id="KW-0560">Oxidoreductase</keyword>